<feature type="compositionally biased region" description="Acidic residues" evidence="6">
    <location>
        <begin position="343"/>
        <end position="354"/>
    </location>
</feature>
<proteinExistence type="inferred from homology"/>
<reference evidence="9" key="1">
    <citation type="submission" date="2022-07" db="EMBL/GenBank/DDBJ databases">
        <title>Fungi with potential for degradation of polypropylene.</title>
        <authorList>
            <person name="Gostincar C."/>
        </authorList>
    </citation>
    <scope>NUCLEOTIDE SEQUENCE</scope>
    <source>
        <strain evidence="9">EXF-13287</strain>
    </source>
</reference>
<evidence type="ECO:0000256" key="7">
    <source>
        <dbReference type="SAM" id="Phobius"/>
    </source>
</evidence>
<dbReference type="GO" id="GO:0016020">
    <property type="term" value="C:membrane"/>
    <property type="evidence" value="ECO:0007669"/>
    <property type="project" value="UniProtKB-SubCell"/>
</dbReference>
<protein>
    <submittedName>
        <fullName evidence="9">Integral membrane protein</fullName>
    </submittedName>
</protein>
<dbReference type="EMBL" id="JANBVN010000001">
    <property type="protein sequence ID" value="KAJ9165706.1"/>
    <property type="molecule type" value="Genomic_DNA"/>
</dbReference>
<keyword evidence="2 7" id="KW-0812">Transmembrane</keyword>
<comment type="caution">
    <text evidence="9">The sequence shown here is derived from an EMBL/GenBank/DDBJ whole genome shotgun (WGS) entry which is preliminary data.</text>
</comment>
<accession>A0AA38VU88</accession>
<dbReference type="PANTHER" id="PTHR33048:SF123">
    <property type="entry name" value="INTEGRAL MEMBRANE PROTEIN"/>
    <property type="match status" value="1"/>
</dbReference>
<gene>
    <name evidence="9" type="ORF">NKR19_g133</name>
</gene>
<feature type="transmembrane region" description="Helical" evidence="7">
    <location>
        <begin position="226"/>
        <end position="244"/>
    </location>
</feature>
<feature type="transmembrane region" description="Helical" evidence="7">
    <location>
        <begin position="108"/>
        <end position="133"/>
    </location>
</feature>
<evidence type="ECO:0000256" key="1">
    <source>
        <dbReference type="ARBA" id="ARBA00004141"/>
    </source>
</evidence>
<evidence type="ECO:0000256" key="3">
    <source>
        <dbReference type="ARBA" id="ARBA00022989"/>
    </source>
</evidence>
<evidence type="ECO:0000256" key="6">
    <source>
        <dbReference type="SAM" id="MobiDB-lite"/>
    </source>
</evidence>
<name>A0AA38VU88_9PEZI</name>
<dbReference type="PANTHER" id="PTHR33048">
    <property type="entry name" value="PTH11-LIKE INTEGRAL MEMBRANE PROTEIN (AFU_ORTHOLOGUE AFUA_5G11245)"/>
    <property type="match status" value="1"/>
</dbReference>
<feature type="transmembrane region" description="Helical" evidence="7">
    <location>
        <begin position="145"/>
        <end position="167"/>
    </location>
</feature>
<keyword evidence="10" id="KW-1185">Reference proteome</keyword>
<dbReference type="InterPro" id="IPR049326">
    <property type="entry name" value="Rhodopsin_dom_fungi"/>
</dbReference>
<keyword evidence="3 7" id="KW-1133">Transmembrane helix</keyword>
<feature type="region of interest" description="Disordered" evidence="6">
    <location>
        <begin position="309"/>
        <end position="354"/>
    </location>
</feature>
<dbReference type="AlphaFoldDB" id="A0AA38VU88"/>
<feature type="transmembrane region" description="Helical" evidence="7">
    <location>
        <begin position="68"/>
        <end position="88"/>
    </location>
</feature>
<feature type="compositionally biased region" description="Basic residues" evidence="6">
    <location>
        <begin position="323"/>
        <end position="339"/>
    </location>
</feature>
<evidence type="ECO:0000313" key="9">
    <source>
        <dbReference type="EMBL" id="KAJ9165706.1"/>
    </source>
</evidence>
<sequence>MAGVKASYTDFNLTYPPEPFLNINSLDPSSNITSILAGLLVPHLVCTVFLLARIYSRLFLLRKWFHDDTLILSAWLFSTAVCTVYSLAASTPDLPSAVLLSTSSTYALTTYLGLIFYQLTLLLTKLSILSFYLRMFSSRPVERRLAIATIALVVAYGIPLLTISILQCHHPPASSPPSPSPSPSKCIPFTPLLIASASLHTATDAWLILMIAPAIARLAIPRGQKAALATVLSLSVFVIAASLTRLQLSLHTTTTAAAAGSDDSSATIPAARRVADTLSFFVMTVLECDVALLCACAPTLRPVLARVWPGGMAGDGGGPPGMGRRRRRRRRRRLRRRRRGEVESGEEDDEDEDSVNLTVVSYHGYPWAQSASPAGGGGSGGSWGSKNANAAADASPAAAAAAASEMAMSAVPFPPAPRPPPPVAMLRTPTTLSLRSFMSSIAAAPRSRGQTVSGREDREVLLGEGEAERKRRSSVGFEGYYDQYMGYGGEHDDGRRRSRMRDSLGRGIWGDSQESFVLGVNDPASPSRLSPISALSGETVEGGADGRKRSRDGEQTK</sequence>
<feature type="domain" description="Rhodopsin" evidence="8">
    <location>
        <begin position="52"/>
        <end position="306"/>
    </location>
</feature>
<evidence type="ECO:0000256" key="4">
    <source>
        <dbReference type="ARBA" id="ARBA00023136"/>
    </source>
</evidence>
<feature type="compositionally biased region" description="Basic and acidic residues" evidence="6">
    <location>
        <begin position="544"/>
        <end position="557"/>
    </location>
</feature>
<dbReference type="InterPro" id="IPR052337">
    <property type="entry name" value="SAT4-like"/>
</dbReference>
<comment type="similarity">
    <text evidence="5">Belongs to the SAT4 family.</text>
</comment>
<keyword evidence="4 7" id="KW-0472">Membrane</keyword>
<evidence type="ECO:0000313" key="10">
    <source>
        <dbReference type="Proteomes" id="UP001174691"/>
    </source>
</evidence>
<organism evidence="9 10">
    <name type="scientific">Coniochaeta hoffmannii</name>
    <dbReference type="NCBI Taxonomy" id="91930"/>
    <lineage>
        <taxon>Eukaryota</taxon>
        <taxon>Fungi</taxon>
        <taxon>Dikarya</taxon>
        <taxon>Ascomycota</taxon>
        <taxon>Pezizomycotina</taxon>
        <taxon>Sordariomycetes</taxon>
        <taxon>Sordariomycetidae</taxon>
        <taxon>Coniochaetales</taxon>
        <taxon>Coniochaetaceae</taxon>
        <taxon>Coniochaeta</taxon>
    </lineage>
</organism>
<evidence type="ECO:0000259" key="8">
    <source>
        <dbReference type="Pfam" id="PF20684"/>
    </source>
</evidence>
<feature type="transmembrane region" description="Helical" evidence="7">
    <location>
        <begin position="35"/>
        <end position="56"/>
    </location>
</feature>
<dbReference type="Proteomes" id="UP001174691">
    <property type="component" value="Unassembled WGS sequence"/>
</dbReference>
<feature type="region of interest" description="Disordered" evidence="6">
    <location>
        <begin position="519"/>
        <end position="557"/>
    </location>
</feature>
<evidence type="ECO:0000256" key="5">
    <source>
        <dbReference type="ARBA" id="ARBA00038359"/>
    </source>
</evidence>
<comment type="subcellular location">
    <subcellularLocation>
        <location evidence="1">Membrane</location>
        <topology evidence="1">Multi-pass membrane protein</topology>
    </subcellularLocation>
</comment>
<evidence type="ECO:0000256" key="2">
    <source>
        <dbReference type="ARBA" id="ARBA00022692"/>
    </source>
</evidence>
<dbReference type="Pfam" id="PF20684">
    <property type="entry name" value="Fung_rhodopsin"/>
    <property type="match status" value="1"/>
</dbReference>
<feature type="compositionally biased region" description="Gly residues" evidence="6">
    <location>
        <begin position="311"/>
        <end position="321"/>
    </location>
</feature>
<feature type="transmembrane region" description="Helical" evidence="7">
    <location>
        <begin position="187"/>
        <end position="214"/>
    </location>
</feature>